<gene>
    <name evidence="1" type="ORF">F4821DRAFT_257064</name>
</gene>
<sequence>MRIQWLTVAAAASLATLSWAQSIPSCAAACLESALTQSTCDATDFACICKDTQLMSSVETCTLASCNVIDALSAKNTTGALCGDEIRDNTVVTPVVTAVSGFFAVVAVGMRLFEWHSQSEIHWADLCAVSALVCTVVMGILEFFMSADGFGKDIWTIEPYKIERIVKFTWLTEIFYFAALGLTKITVLLFYLRVFPHQGMKMTCLISIGVCAAFTAAFTLAIIFHCWPIEYGWTSWTGETQGQCFDLNAFVWAHASISIVLDVWIMLIPVTTLLKLQLGTRKKVNLLIMFGIGIFITIVSCIRLSSFSTFANTANPTYDNVATAYWSVLEAYVSVICCCLPAVRSLLRRVLPSCFGSTDGSVPTATYALSKRSGANPNTGIKKSVTNVITFQQRSNESDTFELVDGDNVQHTDYKGW</sequence>
<evidence type="ECO:0000313" key="1">
    <source>
        <dbReference type="EMBL" id="KAI6089268.1"/>
    </source>
</evidence>
<keyword evidence="2" id="KW-1185">Reference proteome</keyword>
<dbReference type="EMBL" id="MU394296">
    <property type="protein sequence ID" value="KAI6089268.1"/>
    <property type="molecule type" value="Genomic_DNA"/>
</dbReference>
<protein>
    <submittedName>
        <fullName evidence="1">Uncharacterized protein</fullName>
    </submittedName>
</protein>
<name>A0ACC0D9D6_9PEZI</name>
<comment type="caution">
    <text evidence="1">The sequence shown here is derived from an EMBL/GenBank/DDBJ whole genome shotgun (WGS) entry which is preliminary data.</text>
</comment>
<proteinExistence type="predicted"/>
<accession>A0ACC0D9D6</accession>
<dbReference type="Proteomes" id="UP001497680">
    <property type="component" value="Unassembled WGS sequence"/>
</dbReference>
<evidence type="ECO:0000313" key="2">
    <source>
        <dbReference type="Proteomes" id="UP001497680"/>
    </source>
</evidence>
<organism evidence="1 2">
    <name type="scientific">Hypoxylon rubiginosum</name>
    <dbReference type="NCBI Taxonomy" id="110542"/>
    <lineage>
        <taxon>Eukaryota</taxon>
        <taxon>Fungi</taxon>
        <taxon>Dikarya</taxon>
        <taxon>Ascomycota</taxon>
        <taxon>Pezizomycotina</taxon>
        <taxon>Sordariomycetes</taxon>
        <taxon>Xylariomycetidae</taxon>
        <taxon>Xylariales</taxon>
        <taxon>Hypoxylaceae</taxon>
        <taxon>Hypoxylon</taxon>
    </lineage>
</organism>
<reference evidence="1 2" key="1">
    <citation type="journal article" date="2022" name="New Phytol.">
        <title>Ecological generalism drives hyperdiversity of secondary metabolite gene clusters in xylarialean endophytes.</title>
        <authorList>
            <person name="Franco M.E.E."/>
            <person name="Wisecaver J.H."/>
            <person name="Arnold A.E."/>
            <person name="Ju Y.M."/>
            <person name="Slot J.C."/>
            <person name="Ahrendt S."/>
            <person name="Moore L.P."/>
            <person name="Eastman K.E."/>
            <person name="Scott K."/>
            <person name="Konkel Z."/>
            <person name="Mondo S.J."/>
            <person name="Kuo A."/>
            <person name="Hayes R.D."/>
            <person name="Haridas S."/>
            <person name="Andreopoulos B."/>
            <person name="Riley R."/>
            <person name="LaButti K."/>
            <person name="Pangilinan J."/>
            <person name="Lipzen A."/>
            <person name="Amirebrahimi M."/>
            <person name="Yan J."/>
            <person name="Adam C."/>
            <person name="Keymanesh K."/>
            <person name="Ng V."/>
            <person name="Louie K."/>
            <person name="Northen T."/>
            <person name="Drula E."/>
            <person name="Henrissat B."/>
            <person name="Hsieh H.M."/>
            <person name="Youens-Clark K."/>
            <person name="Lutzoni F."/>
            <person name="Miadlikowska J."/>
            <person name="Eastwood D.C."/>
            <person name="Hamelin R.C."/>
            <person name="Grigoriev I.V."/>
            <person name="U'Ren J.M."/>
        </authorList>
    </citation>
    <scope>NUCLEOTIDE SEQUENCE [LARGE SCALE GENOMIC DNA]</scope>
    <source>
        <strain evidence="1 2">ER1909</strain>
    </source>
</reference>